<organism evidence="1 2">
    <name type="scientific">Dermabacter vaginalis</name>
    <dbReference type="NCBI Taxonomy" id="1630135"/>
    <lineage>
        <taxon>Bacteria</taxon>
        <taxon>Bacillati</taxon>
        <taxon>Actinomycetota</taxon>
        <taxon>Actinomycetes</taxon>
        <taxon>Micrococcales</taxon>
        <taxon>Dermabacteraceae</taxon>
        <taxon>Dermabacter</taxon>
    </lineage>
</organism>
<dbReference type="EMBL" id="CP012117">
    <property type="protein sequence ID" value="ANP27997.1"/>
    <property type="molecule type" value="Genomic_DNA"/>
</dbReference>
<dbReference type="GO" id="GO:0006352">
    <property type="term" value="P:DNA-templated transcription initiation"/>
    <property type="evidence" value="ECO:0007669"/>
    <property type="project" value="InterPro"/>
</dbReference>
<dbReference type="AlphaFoldDB" id="A0A1B0ZJ75"/>
<dbReference type="RefSeq" id="WP_034373829.1">
    <property type="nucleotide sequence ID" value="NZ_CP012117.1"/>
</dbReference>
<dbReference type="STRING" id="1630135.DAD186_14470"/>
<sequence length="249" mass="27711">MHHPNETETPLQKLAREDAQALAKRQRIAQSVARFPKEEITEAIDAQRPMVLSTLKSRGATADFDDVMGDISEHVLNSLPNYEAKGNVPLVRWATGVAKSRLNEHYRQSGKRRAREVSYTEEFAREVITMDALEDEGDFLKFLLQKVRERVLATPGGIKQWQRLTHMAPQEQRGAAARSELRELLADESGLPVTYFGSEATEATDPGTVVAHPISRGDGYHVHCTLCGTSADVYEGLLQAARAARTHTH</sequence>
<evidence type="ECO:0000313" key="2">
    <source>
        <dbReference type="Proteomes" id="UP000092596"/>
    </source>
</evidence>
<dbReference type="Gene3D" id="1.10.1740.10">
    <property type="match status" value="1"/>
</dbReference>
<dbReference type="GO" id="GO:0003700">
    <property type="term" value="F:DNA-binding transcription factor activity"/>
    <property type="evidence" value="ECO:0007669"/>
    <property type="project" value="InterPro"/>
</dbReference>
<name>A0A1B0ZJ75_9MICO</name>
<dbReference type="Proteomes" id="UP000092596">
    <property type="component" value="Chromosome"/>
</dbReference>
<evidence type="ECO:0000313" key="1">
    <source>
        <dbReference type="EMBL" id="ANP27997.1"/>
    </source>
</evidence>
<dbReference type="InterPro" id="IPR013325">
    <property type="entry name" value="RNA_pol_sigma_r2"/>
</dbReference>
<dbReference type="SUPFAM" id="SSF88946">
    <property type="entry name" value="Sigma2 domain of RNA polymerase sigma factors"/>
    <property type="match status" value="1"/>
</dbReference>
<gene>
    <name evidence="1" type="ORF">DAD186_14470</name>
</gene>
<protein>
    <submittedName>
        <fullName evidence="1">Uncharacterized protein</fullName>
    </submittedName>
</protein>
<reference evidence="1 2" key="1">
    <citation type="submission" date="2015-06" db="EMBL/GenBank/DDBJ databases">
        <title>Investigation of pathophysiology for high-risk pregnancy and development of treatment modality based on it.</title>
        <authorList>
            <person name="Kim B.-C."/>
            <person name="Lim S."/>
        </authorList>
    </citation>
    <scope>NUCLEOTIDE SEQUENCE [LARGE SCALE GENOMIC DNA]</scope>
    <source>
        <strain evidence="1 2">AD1-86</strain>
    </source>
</reference>
<dbReference type="KEGG" id="dva:DAD186_14470"/>
<accession>A0A1B0ZJ75</accession>
<proteinExistence type="predicted"/>